<gene>
    <name evidence="1" type="ORF">G0E04_16550</name>
    <name evidence="2" type="ORF">G3V22_003312</name>
    <name evidence="3" type="ORF">G9X10_003396</name>
</gene>
<dbReference type="SUPFAM" id="SSF53098">
    <property type="entry name" value="Ribonuclease H-like"/>
    <property type="match status" value="1"/>
</dbReference>
<dbReference type="SUPFAM" id="SSF56672">
    <property type="entry name" value="DNA/RNA polymerases"/>
    <property type="match status" value="1"/>
</dbReference>
<accession>A0A5J2KCX3</accession>
<dbReference type="AlphaFoldDB" id="A0A5J2KCX3"/>
<evidence type="ECO:0000313" key="3">
    <source>
        <dbReference type="EMBL" id="HAF7194949.1"/>
    </source>
</evidence>
<dbReference type="InterPro" id="IPR027417">
    <property type="entry name" value="P-loop_NTPase"/>
</dbReference>
<dbReference type="SUPFAM" id="SSF52540">
    <property type="entry name" value="P-loop containing nucleoside triphosphate hydrolases"/>
    <property type="match status" value="1"/>
</dbReference>
<dbReference type="InterPro" id="IPR012337">
    <property type="entry name" value="RNaseH-like_sf"/>
</dbReference>
<name>A0A5J2KCX3_SALET</name>
<evidence type="ECO:0000313" key="1">
    <source>
        <dbReference type="EMBL" id="HAC7045656.1"/>
    </source>
</evidence>
<dbReference type="EMBL" id="DAAMKB010000055">
    <property type="protein sequence ID" value="HAC7045656.1"/>
    <property type="molecule type" value="Genomic_DNA"/>
</dbReference>
<protein>
    <recommendedName>
        <fullName evidence="4">DNA polymerase</fullName>
    </recommendedName>
</protein>
<dbReference type="InterPro" id="IPR043502">
    <property type="entry name" value="DNA/RNA_pol_sf"/>
</dbReference>
<comment type="caution">
    <text evidence="3">The sequence shown here is derived from an EMBL/GenBank/DDBJ whole genome shotgun (WGS) entry which is preliminary data.</text>
</comment>
<dbReference type="EMBL" id="DAARCN010000054">
    <property type="protein sequence ID" value="HAE1854364.1"/>
    <property type="molecule type" value="Genomic_DNA"/>
</dbReference>
<evidence type="ECO:0008006" key="4">
    <source>
        <dbReference type="Google" id="ProtNLM"/>
    </source>
</evidence>
<dbReference type="EMBL" id="DAAWBQ010000060">
    <property type="protein sequence ID" value="HAF7194949.1"/>
    <property type="molecule type" value="Genomic_DNA"/>
</dbReference>
<dbReference type="Gene3D" id="3.40.50.300">
    <property type="entry name" value="P-loop containing nucleotide triphosphate hydrolases"/>
    <property type="match status" value="1"/>
</dbReference>
<evidence type="ECO:0000313" key="2">
    <source>
        <dbReference type="EMBL" id="HAE1854364.1"/>
    </source>
</evidence>
<reference evidence="3" key="2">
    <citation type="submission" date="2018-07" db="EMBL/GenBank/DDBJ databases">
        <authorList>
            <consortium name="NCBI Pathogen Detection Project"/>
        </authorList>
    </citation>
    <scope>NUCLEOTIDE SEQUENCE</scope>
    <source>
        <strain evidence="3">Salmonella enterica</strain>
    </source>
</reference>
<organism evidence="3">
    <name type="scientific">Salmonella enterica subsp. enterica serovar Napoli</name>
    <dbReference type="NCBI Taxonomy" id="1151001"/>
    <lineage>
        <taxon>Bacteria</taxon>
        <taxon>Pseudomonadati</taxon>
        <taxon>Pseudomonadota</taxon>
        <taxon>Gammaproteobacteria</taxon>
        <taxon>Enterobacterales</taxon>
        <taxon>Enterobacteriaceae</taxon>
        <taxon>Salmonella</taxon>
    </lineage>
</organism>
<reference evidence="3" key="1">
    <citation type="journal article" date="2018" name="Genome Biol.">
        <title>SKESA: strategic k-mer extension for scrupulous assemblies.</title>
        <authorList>
            <person name="Souvorov A."/>
            <person name="Agarwala R."/>
            <person name="Lipman D.J."/>
        </authorList>
    </citation>
    <scope>NUCLEOTIDE SEQUENCE</scope>
    <source>
        <strain evidence="3">Salmonella enterica</strain>
    </source>
</reference>
<proteinExistence type="predicted"/>
<sequence length="440" mass="49741">MSENILWGDLETFSEIPIKNGTHAYAEGAEVMLFAWAINDGPVNVWDVTAGGGIPHGLYEAIVAPETLLYFHNSHFDRTVLRYAMPRLAPPVERWRDTMVQALAHGLPGALGALCEVLGVPQDKAKDKEGKSLIQLFCKPRPKNSKLRRATSKTHPEEWRRFVAYAGLDIEAMREVYKRLPKWNYQGTELALWHRDQQINDRGVCMDVQLAQAAIEAVDLEQKRLAKRTQVMTDGEVQAATQRDALIKHIVESYGVELPDMQRSTLERRITDPDLPSAVKELLAIRLQASTTSTSKYKSLMKDVSSDGRLRGTLQFCGASRTGRWAGRLFQPQNLPRPSLEQEQIPVLFAHPASAGHGLNMQDGGNILVFFSHWWDLEQYQQIIERIGPTRQIQAGHNRPVFIHHIIAADTMDEMVMERRNSKRTVQDILLDAMKKRGIA</sequence>